<evidence type="ECO:0000256" key="3">
    <source>
        <dbReference type="SAM" id="MobiDB-lite"/>
    </source>
</evidence>
<dbReference type="Proteomes" id="UP001596137">
    <property type="component" value="Unassembled WGS sequence"/>
</dbReference>
<dbReference type="SUPFAM" id="SSF51055">
    <property type="entry name" value="Carbohydrate binding domain"/>
    <property type="match status" value="1"/>
</dbReference>
<comment type="caution">
    <text evidence="6">The sequence shown here is derived from an EMBL/GenBank/DDBJ whole genome shotgun (WGS) entry which is preliminary data.</text>
</comment>
<dbReference type="PANTHER" id="PTHR32305">
    <property type="match status" value="1"/>
</dbReference>
<accession>A0ABW1NC73</accession>
<evidence type="ECO:0000259" key="5">
    <source>
        <dbReference type="SMART" id="SM00495"/>
    </source>
</evidence>
<dbReference type="Pfam" id="PF07591">
    <property type="entry name" value="PT-HINT"/>
    <property type="match status" value="1"/>
</dbReference>
<dbReference type="Gene3D" id="2.170.16.10">
    <property type="entry name" value="Hedgehog/Intein (Hint) domain"/>
    <property type="match status" value="1"/>
</dbReference>
<feature type="domain" description="Chitin-binding type-3" evidence="5">
    <location>
        <begin position="900"/>
        <end position="943"/>
    </location>
</feature>
<dbReference type="InterPro" id="IPR022385">
    <property type="entry name" value="Rhs_assc_core"/>
</dbReference>
<dbReference type="InterPro" id="IPR036573">
    <property type="entry name" value="CBM_sf_5/12"/>
</dbReference>
<dbReference type="PANTHER" id="PTHR32305:SF17">
    <property type="entry name" value="TRNA NUCLEASE WAPA"/>
    <property type="match status" value="1"/>
</dbReference>
<dbReference type="SMART" id="SM00495">
    <property type="entry name" value="ChtBD3"/>
    <property type="match status" value="1"/>
</dbReference>
<keyword evidence="2" id="KW-0378">Hydrolase</keyword>
<dbReference type="InterPro" id="IPR003587">
    <property type="entry name" value="Hint_dom_N"/>
</dbReference>
<dbReference type="Pfam" id="PF05593">
    <property type="entry name" value="RHS_repeat"/>
    <property type="match status" value="1"/>
</dbReference>
<dbReference type="NCBIfam" id="TIGR01643">
    <property type="entry name" value="YD_repeat_2x"/>
    <property type="match status" value="1"/>
</dbReference>
<dbReference type="InterPro" id="IPR050708">
    <property type="entry name" value="T6SS_VgrG/RHS"/>
</dbReference>
<evidence type="ECO:0000313" key="6">
    <source>
        <dbReference type="EMBL" id="MFC6080558.1"/>
    </source>
</evidence>
<dbReference type="CDD" id="cd00081">
    <property type="entry name" value="Hint"/>
    <property type="match status" value="1"/>
</dbReference>
<gene>
    <name evidence="6" type="ORF">ACFP1K_05270</name>
</gene>
<feature type="domain" description="Hint" evidence="4">
    <location>
        <begin position="2121"/>
        <end position="2223"/>
    </location>
</feature>
<dbReference type="InterPro" id="IPR003610">
    <property type="entry name" value="CBM5/12"/>
</dbReference>
<dbReference type="NCBIfam" id="TIGR03696">
    <property type="entry name" value="Rhs_assc_core"/>
    <property type="match status" value="1"/>
</dbReference>
<evidence type="ECO:0000313" key="7">
    <source>
        <dbReference type="Proteomes" id="UP001596137"/>
    </source>
</evidence>
<dbReference type="InterPro" id="IPR006530">
    <property type="entry name" value="YD"/>
</dbReference>
<reference evidence="7" key="1">
    <citation type="journal article" date="2019" name="Int. J. Syst. Evol. Microbiol.">
        <title>The Global Catalogue of Microorganisms (GCM) 10K type strain sequencing project: providing services to taxonomists for standard genome sequencing and annotation.</title>
        <authorList>
            <consortium name="The Broad Institute Genomics Platform"/>
            <consortium name="The Broad Institute Genome Sequencing Center for Infectious Disease"/>
            <person name="Wu L."/>
            <person name="Ma J."/>
        </authorList>
    </citation>
    <scope>NUCLEOTIDE SEQUENCE [LARGE SCALE GENOMIC DNA]</scope>
    <source>
        <strain evidence="7">JCM 30346</strain>
    </source>
</reference>
<organism evidence="6 7">
    <name type="scientific">Sphaerisporangium aureirubrum</name>
    <dbReference type="NCBI Taxonomy" id="1544736"/>
    <lineage>
        <taxon>Bacteria</taxon>
        <taxon>Bacillati</taxon>
        <taxon>Actinomycetota</taxon>
        <taxon>Actinomycetes</taxon>
        <taxon>Streptosporangiales</taxon>
        <taxon>Streptosporangiaceae</taxon>
        <taxon>Sphaerisporangium</taxon>
    </lineage>
</organism>
<evidence type="ECO:0000256" key="2">
    <source>
        <dbReference type="ARBA" id="ARBA00022801"/>
    </source>
</evidence>
<keyword evidence="7" id="KW-1185">Reference proteome</keyword>
<sequence>MALLVSAIGVITDLVSPPSPDAAGYGRSVEGRPIREVAGVTGVEDAPAPARKAVAPVRPAAGTAEVAVGASVTKAAGLPVSVARAGASSPGRVRVETLGADVVRRLGGTGLGVRLVRSDGGTAAGRVRVALDYSAFAPGSPGAAARLGVIEMPACLLAERPDTTCAKAAEKARVVPSHNDGSARQVVAEVEAAAADTPSVGNVYVLASAAAAEDPGAGTTNFAATDLKAAGSWQVGLSGGGFSYSYPIPVPPAVAGDAPDLALSYSSSGVDGLTNYTNNQASVAGMGWEVSTGFIERRFRACSDDTAETTKNTEQRNWKHQCWESPDENDGDPATTDHTTSYLTLSVEGKSSPIVKDRAGGGWKTVEDYGWKLDYVLDVQSGLSSWVVTTTGGTRYRFGAVRDSNWQTAYVGDDPGEPCNSSYSRTGTPGLCNATWRWNLDQEIEPHGNVTDYTYTREENWYCKVVGALCQPGPLGDGRAFRVAYDRGGYLAQVSYGRNTGVAGSAHTAKVVFNAVDRGQPPASGVPWDDDTPSDLNCPSGPADVITACDTPGPAFYISKRLHTIVTSALKQGGGWDEVYRLEAGYKWVYTQILQGLPPAGPVLWLDTLRPVGLAGTGPDIPLPPVDFEATLLDNRADHNDAQGKPRLRLPRVSAVYNGLGGRTDVYYGQANPCPIPSGYPTTGWDTGARDCYQATLGTYYDSGGIQRTSRAVYMKWLVTQVVDRDLVGGSPDVPTRYEYVGTPAWARPFNYMRATTISGVLCGQPSGTYCKTLSEDWDEFRGYQTVRTIKGAGTSPDDFGVTTTTFFRGMYDDPRADGTPKGTRITDFDGNGYDDSRVLAGRTLQEQTWRATTVSGATLAGAGPAAPGGLLVTAAITPARTLARGLARLLGTATLACTHPTWQRFASYSKGAKVTWTGHHWEALQASVSAEPGKVTNAWKDLGDCTAAPTPTPTTPVTPTPTPSATPPGGPTPGGYTEIGSTRYEYTTRAAGDGPGIYDPLLIGTTRQVTREAVTGGFRYSDQRTAYDSYGLPTKVNDYGDTSTAADNTCVTTTYARNAAKWLLDYPAVVERRAGDACTAGALLARTVTLYDGAVDPAGNTPSVGDATETRTYTGDSDFTKVKAEFDGYGRDVSTTDARGKITRTAYLPATGFPFDGVTVTNPIGHTATTWSSPLHGQDLRIRDAAGNDVVIDYDALGRTLRYWTPERPVSGGTPAARVDYTIPYDGNLGQPGSVAKSTMNTLRSGSGGSAVWLSTHTYVDGLGRPRETQRTSPAGGRIVTVKTYDARGLPSATSAPVHNSAAPGSSLLNPALTDLPQWSRSVYDGAGQTVAQVEYGAGAELSRTTTRYFGDRVEVQPPGGGKTVYHSDLKDHVTKVEEWADGVTHHDTTYAYDIDGHMTRMTDANGNVRTFTYDSAGRRVASQDPDTGVGEDHYDATGLLAWTKDGRGQKLSYDYDDLGRKTRLWSGDSGTGTKLAEWVYDTLAPGKLTSSTRFAGTEAYKEQVTGYDVMGRPLGTKVTVPTSEDLLAGSYTFTAEYDTAGAVSAVTMPAAGGLPAEKVTSTFDDLGLARRVTSDLGGGYVYVDDTRYTPTGRLAERAYGAGGKIKRTVNWDDTTGWISRVTTLVDAQTTTPRTAQDDQYFYDVSGRVTRVLDAASAVGGGTPGQSECFAYDGLRRLTAAWTTTVASCAGGPGAADSLGADPYKQQYGYDAVGNMSTLTDRGQTAAYHYPSPGPSGVRPNAVTSITRPGGGTDTYGYDGAGNLTSRSVDGKAGVFQWNELGELSKATVDGQESTMVYDADGERLIRRDPGGKATLYLGSMEIELAGGRLTAKRYYSAPGGATVAMRAGAAGVTWLASGFHGSQQLAVDDTTGVVSRERYLPFGARRGVDDLPFTDRGFLGRVEDAATGLDYLSARYYDPSIAKFISADPLLDADKPQWANPYSYAGNNPVGISDPGGLKPCLNNTPECDSYNQYECKRNRTAWCEEYFKRQRLAKRAIEEAERWRQAVADLLIRRTQCAVYECLAVIDQQLEQLLGFDPFEYYDDSVMSKVAHFTLDVVKFVMEDAVKCTEGNAGSCAMFAASFIPGEKLVVGGLKLAGRSGKAAQKLGGYLGKSIKSCSSFPPGVRVLMADGTRKPIEEVEPGDEVVVYDPETGERGVRAVLATPGGRGEKHLYEIGLRAPGGAMAALTATDTHPFWVDGQGHWFNAADLRPGMRLRTSDGTTVEVAGVRGYLRADQRVHNLTIEGVPTFFVEAGDDDVLVHNGNCLPVLRGFNSVRMRFGNETFLLDKKGMDHILKRHHPKYWDGSQKAEQTFFDESMSVEDVTKAIGAIMRQNRSVLLQKGTSRTFQITGKINGITYVLGIKNGRIGQFYPK</sequence>
<dbReference type="RefSeq" id="WP_380747460.1">
    <property type="nucleotide sequence ID" value="NZ_JBHSRF010000005.1"/>
</dbReference>
<dbReference type="Pfam" id="PF25023">
    <property type="entry name" value="TEN_YD-shell"/>
    <property type="match status" value="1"/>
</dbReference>
<feature type="compositionally biased region" description="Pro residues" evidence="3">
    <location>
        <begin position="951"/>
        <end position="972"/>
    </location>
</feature>
<protein>
    <submittedName>
        <fullName evidence="6">RHS repeat-associated core domain-containing protein</fullName>
    </submittedName>
</protein>
<evidence type="ECO:0000259" key="4">
    <source>
        <dbReference type="SMART" id="SM00306"/>
    </source>
</evidence>
<feature type="region of interest" description="Disordered" evidence="3">
    <location>
        <begin position="948"/>
        <end position="973"/>
    </location>
</feature>
<dbReference type="EMBL" id="JBHSRF010000005">
    <property type="protein sequence ID" value="MFC6080558.1"/>
    <property type="molecule type" value="Genomic_DNA"/>
</dbReference>
<dbReference type="Gene3D" id="2.180.10.10">
    <property type="entry name" value="RHS repeat-associated core"/>
    <property type="match status" value="2"/>
</dbReference>
<dbReference type="InterPro" id="IPR056823">
    <property type="entry name" value="TEN-like_YD-shell"/>
</dbReference>
<dbReference type="Gene3D" id="2.10.10.20">
    <property type="entry name" value="Carbohydrate-binding module superfamily 5/12"/>
    <property type="match status" value="1"/>
</dbReference>
<proteinExistence type="predicted"/>
<dbReference type="SUPFAM" id="SSF51294">
    <property type="entry name" value="Hedgehog/intein (Hint) domain"/>
    <property type="match status" value="1"/>
</dbReference>
<feature type="region of interest" description="Disordered" evidence="3">
    <location>
        <begin position="306"/>
        <end position="339"/>
    </location>
</feature>
<keyword evidence="1" id="KW-0677">Repeat</keyword>
<dbReference type="InterPro" id="IPR031325">
    <property type="entry name" value="RHS_repeat"/>
</dbReference>
<name>A0ABW1NC73_9ACTN</name>
<evidence type="ECO:0000256" key="1">
    <source>
        <dbReference type="ARBA" id="ARBA00022737"/>
    </source>
</evidence>
<dbReference type="InterPro" id="IPR036844">
    <property type="entry name" value="Hint_dom_sf"/>
</dbReference>
<dbReference type="SMART" id="SM00306">
    <property type="entry name" value="HintN"/>
    <property type="match status" value="1"/>
</dbReference>